<reference evidence="5" key="2">
    <citation type="submission" date="2023-05" db="EMBL/GenBank/DDBJ databases">
        <authorList>
            <consortium name="Lawrence Berkeley National Laboratory"/>
            <person name="Steindorff A."/>
            <person name="Hensen N."/>
            <person name="Bonometti L."/>
            <person name="Westerberg I."/>
            <person name="Brannstrom I.O."/>
            <person name="Guillou S."/>
            <person name="Cros-Aarteil S."/>
            <person name="Calhoun S."/>
            <person name="Haridas S."/>
            <person name="Kuo A."/>
            <person name="Mondo S."/>
            <person name="Pangilinan J."/>
            <person name="Riley R."/>
            <person name="Labutti K."/>
            <person name="Andreopoulos B."/>
            <person name="Lipzen A."/>
            <person name="Chen C."/>
            <person name="Yanf M."/>
            <person name="Daum C."/>
            <person name="Ng V."/>
            <person name="Clum A."/>
            <person name="Ohm R."/>
            <person name="Martin F."/>
            <person name="Silar P."/>
            <person name="Natvig D."/>
            <person name="Lalanne C."/>
            <person name="Gautier V."/>
            <person name="Ament-Velasquez S.L."/>
            <person name="Kruys A."/>
            <person name="Hutchinson M.I."/>
            <person name="Powell A.J."/>
            <person name="Barry K."/>
            <person name="Miller A.N."/>
            <person name="Grigoriev I.V."/>
            <person name="Debuchy R."/>
            <person name="Gladieux P."/>
            <person name="Thoren M.H."/>
            <person name="Johannesson H."/>
        </authorList>
    </citation>
    <scope>NUCLEOTIDE SEQUENCE</scope>
    <source>
        <strain evidence="5">CBS 141.50</strain>
    </source>
</reference>
<evidence type="ECO:0000256" key="1">
    <source>
        <dbReference type="ARBA" id="ARBA00007409"/>
    </source>
</evidence>
<dbReference type="PROSITE" id="PS50404">
    <property type="entry name" value="GST_NTER"/>
    <property type="match status" value="1"/>
</dbReference>
<dbReference type="Pfam" id="PF00043">
    <property type="entry name" value="GST_C"/>
    <property type="match status" value="1"/>
</dbReference>
<dbReference type="CDD" id="cd03044">
    <property type="entry name" value="GST_N_EF1Bgamma"/>
    <property type="match status" value="1"/>
</dbReference>
<dbReference type="GO" id="GO:0006414">
    <property type="term" value="P:translational elongation"/>
    <property type="evidence" value="ECO:0007669"/>
    <property type="project" value="TreeGrafter"/>
</dbReference>
<comment type="caution">
    <text evidence="5">The sequence shown here is derived from an EMBL/GenBank/DDBJ whole genome shotgun (WGS) entry which is preliminary data.</text>
</comment>
<dbReference type="GO" id="GO:0005737">
    <property type="term" value="C:cytoplasm"/>
    <property type="evidence" value="ECO:0007669"/>
    <property type="project" value="TreeGrafter"/>
</dbReference>
<keyword evidence="6" id="KW-1185">Reference proteome</keyword>
<dbReference type="InterPro" id="IPR036282">
    <property type="entry name" value="Glutathione-S-Trfase_C_sf"/>
</dbReference>
<evidence type="ECO:0000313" key="5">
    <source>
        <dbReference type="EMBL" id="KAK4141018.1"/>
    </source>
</evidence>
<dbReference type="InterPro" id="IPR040079">
    <property type="entry name" value="Glutathione_S-Trfase"/>
</dbReference>
<dbReference type="InterPro" id="IPR050802">
    <property type="entry name" value="EF-GSTs"/>
</dbReference>
<dbReference type="InterPro" id="IPR036249">
    <property type="entry name" value="Thioredoxin-like_sf"/>
</dbReference>
<dbReference type="FunFam" id="3.40.30.10:FF:000142">
    <property type="entry name" value="Elongation factor 1 gamma"/>
    <property type="match status" value="1"/>
</dbReference>
<dbReference type="GO" id="GO:0005634">
    <property type="term" value="C:nucleus"/>
    <property type="evidence" value="ECO:0007669"/>
    <property type="project" value="TreeGrafter"/>
</dbReference>
<gene>
    <name evidence="5" type="ORF">C8A04DRAFT_39450</name>
</gene>
<dbReference type="RefSeq" id="XP_062634389.1">
    <property type="nucleotide sequence ID" value="XM_062784595.1"/>
</dbReference>
<dbReference type="GeneID" id="87821208"/>
<dbReference type="InterPro" id="IPR004046">
    <property type="entry name" value="GST_C"/>
</dbReference>
<dbReference type="InterPro" id="IPR004045">
    <property type="entry name" value="Glutathione_S-Trfase_N"/>
</dbReference>
<accession>A0AAN6UXI1</accession>
<reference evidence="5" key="1">
    <citation type="journal article" date="2023" name="Mol. Phylogenet. Evol.">
        <title>Genome-scale phylogeny and comparative genomics of the fungal order Sordariales.</title>
        <authorList>
            <person name="Hensen N."/>
            <person name="Bonometti L."/>
            <person name="Westerberg I."/>
            <person name="Brannstrom I.O."/>
            <person name="Guillou S."/>
            <person name="Cros-Aarteil S."/>
            <person name="Calhoun S."/>
            <person name="Haridas S."/>
            <person name="Kuo A."/>
            <person name="Mondo S."/>
            <person name="Pangilinan J."/>
            <person name="Riley R."/>
            <person name="LaButti K."/>
            <person name="Andreopoulos B."/>
            <person name="Lipzen A."/>
            <person name="Chen C."/>
            <person name="Yan M."/>
            <person name="Daum C."/>
            <person name="Ng V."/>
            <person name="Clum A."/>
            <person name="Steindorff A."/>
            <person name="Ohm R.A."/>
            <person name="Martin F."/>
            <person name="Silar P."/>
            <person name="Natvig D.O."/>
            <person name="Lalanne C."/>
            <person name="Gautier V."/>
            <person name="Ament-Velasquez S.L."/>
            <person name="Kruys A."/>
            <person name="Hutchinson M.I."/>
            <person name="Powell A.J."/>
            <person name="Barry K."/>
            <person name="Miller A.N."/>
            <person name="Grigoriev I.V."/>
            <person name="Debuchy R."/>
            <person name="Gladieux P."/>
            <person name="Hiltunen Thoren M."/>
            <person name="Johannesson H."/>
        </authorList>
    </citation>
    <scope>NUCLEOTIDE SEQUENCE</scope>
    <source>
        <strain evidence="5">CBS 141.50</strain>
    </source>
</reference>
<protein>
    <submittedName>
        <fullName evidence="5">Glutathione S-transferase</fullName>
    </submittedName>
</protein>
<evidence type="ECO:0000259" key="4">
    <source>
        <dbReference type="PROSITE" id="PS50405"/>
    </source>
</evidence>
<dbReference type="Pfam" id="PF02798">
    <property type="entry name" value="GST_N"/>
    <property type="match status" value="1"/>
</dbReference>
<evidence type="ECO:0000259" key="3">
    <source>
        <dbReference type="PROSITE" id="PS50404"/>
    </source>
</evidence>
<comment type="similarity">
    <text evidence="1 2">Belongs to the GST superfamily.</text>
</comment>
<dbReference type="Gene3D" id="3.40.30.10">
    <property type="entry name" value="Glutaredoxin"/>
    <property type="match status" value="1"/>
</dbReference>
<dbReference type="Gene3D" id="1.20.1050.10">
    <property type="match status" value="1"/>
</dbReference>
<dbReference type="SFLD" id="SFLDS00019">
    <property type="entry name" value="Glutathione_Transferase_(cytos"/>
    <property type="match status" value="1"/>
</dbReference>
<dbReference type="AlphaFoldDB" id="A0AAN6UXI1"/>
<sequence>MAPFGKFYTYPDNYRVQRAQAIAALNGLELEIVPDFQMNVTNHSPEFLAKFPLGKVPAFESSDGTLFLTEAQAIARYIADSGPKAEQLLGEDAKTRALIEMWACLADQELAPNATAPFLMTVAKMWEYDEKQYETHLAAVERATKRIATELKDGRKFLVGGKLTLADIMVVGVLQWATKFFVDEAMRKELPGVEEYVRGILEVPELKAAFGGLELCQTRVKA</sequence>
<evidence type="ECO:0000256" key="2">
    <source>
        <dbReference type="RuleBase" id="RU003494"/>
    </source>
</evidence>
<feature type="domain" description="GST N-terminal" evidence="3">
    <location>
        <begin position="3"/>
        <end position="86"/>
    </location>
</feature>
<dbReference type="SUPFAM" id="SSF52833">
    <property type="entry name" value="Thioredoxin-like"/>
    <property type="match status" value="1"/>
</dbReference>
<organism evidence="5 6">
    <name type="scientific">Dichotomopilus funicola</name>
    <dbReference type="NCBI Taxonomy" id="1934379"/>
    <lineage>
        <taxon>Eukaryota</taxon>
        <taxon>Fungi</taxon>
        <taxon>Dikarya</taxon>
        <taxon>Ascomycota</taxon>
        <taxon>Pezizomycotina</taxon>
        <taxon>Sordariomycetes</taxon>
        <taxon>Sordariomycetidae</taxon>
        <taxon>Sordariales</taxon>
        <taxon>Chaetomiaceae</taxon>
        <taxon>Dichotomopilus</taxon>
    </lineage>
</organism>
<name>A0AAN6UXI1_9PEZI</name>
<dbReference type="PANTHER" id="PTHR43986:SF10">
    <property type="entry name" value="ELONGATION FACTOR EEF-1B GAMMA SUBUNIT, PUTATIVE (AFU_ORTHOLOGUE AFUA_1G17120)-RELATED"/>
    <property type="match status" value="1"/>
</dbReference>
<proteinExistence type="inferred from homology"/>
<dbReference type="SFLD" id="SFLDG00358">
    <property type="entry name" value="Main_(cytGST)"/>
    <property type="match status" value="1"/>
</dbReference>
<dbReference type="Proteomes" id="UP001302676">
    <property type="component" value="Unassembled WGS sequence"/>
</dbReference>
<dbReference type="EMBL" id="MU853619">
    <property type="protein sequence ID" value="KAK4141018.1"/>
    <property type="molecule type" value="Genomic_DNA"/>
</dbReference>
<dbReference type="SUPFAM" id="SSF47616">
    <property type="entry name" value="GST C-terminal domain-like"/>
    <property type="match status" value="1"/>
</dbReference>
<dbReference type="PROSITE" id="PS50405">
    <property type="entry name" value="GST_CTER"/>
    <property type="match status" value="1"/>
</dbReference>
<feature type="domain" description="GST C-terminal" evidence="4">
    <location>
        <begin position="92"/>
        <end position="222"/>
    </location>
</feature>
<evidence type="ECO:0000313" key="6">
    <source>
        <dbReference type="Proteomes" id="UP001302676"/>
    </source>
</evidence>
<dbReference type="PANTHER" id="PTHR43986">
    <property type="entry name" value="ELONGATION FACTOR 1-GAMMA"/>
    <property type="match status" value="1"/>
</dbReference>
<dbReference type="InterPro" id="IPR010987">
    <property type="entry name" value="Glutathione-S-Trfase_C-like"/>
</dbReference>